<proteinExistence type="predicted"/>
<dbReference type="InterPro" id="IPR052090">
    <property type="entry name" value="Cytolytic_pore-forming_toxin"/>
</dbReference>
<feature type="compositionally biased region" description="Basic and acidic residues" evidence="1">
    <location>
        <begin position="394"/>
        <end position="408"/>
    </location>
</feature>
<feature type="region of interest" description="Disordered" evidence="1">
    <location>
        <begin position="360"/>
        <end position="417"/>
    </location>
</feature>
<evidence type="ECO:0000313" key="3">
    <source>
        <dbReference type="EMBL" id="KIK13581.1"/>
    </source>
</evidence>
<name>A0A0C9Y9M9_9AGAM</name>
<dbReference type="EMBL" id="KN833986">
    <property type="protein sequence ID" value="KIK13581.1"/>
    <property type="molecule type" value="Genomic_DNA"/>
</dbReference>
<dbReference type="STRING" id="765257.A0A0C9Y9M9"/>
<dbReference type="OrthoDB" id="8954335at2759"/>
<gene>
    <name evidence="3" type="ORF">PISMIDRAFT_688545</name>
</gene>
<evidence type="ECO:0000256" key="1">
    <source>
        <dbReference type="SAM" id="MobiDB-lite"/>
    </source>
</evidence>
<evidence type="ECO:0000259" key="2">
    <source>
        <dbReference type="Pfam" id="PF24674"/>
    </source>
</evidence>
<dbReference type="PANTHER" id="PTHR31594:SF14">
    <property type="entry name" value="FIBRONECTIN TYPE-III DOMAIN-CONTAINING PROTEIN"/>
    <property type="match status" value="1"/>
</dbReference>
<dbReference type="Pfam" id="PF24674">
    <property type="entry name" value="MACPF_SNTX"/>
    <property type="match status" value="1"/>
</dbReference>
<accession>A0A0C9Y9M9</accession>
<organism evidence="3 4">
    <name type="scientific">Pisolithus microcarpus 441</name>
    <dbReference type="NCBI Taxonomy" id="765257"/>
    <lineage>
        <taxon>Eukaryota</taxon>
        <taxon>Fungi</taxon>
        <taxon>Dikarya</taxon>
        <taxon>Basidiomycota</taxon>
        <taxon>Agaricomycotina</taxon>
        <taxon>Agaricomycetes</taxon>
        <taxon>Agaricomycetidae</taxon>
        <taxon>Boletales</taxon>
        <taxon>Sclerodermatineae</taxon>
        <taxon>Pisolithaceae</taxon>
        <taxon>Pisolithus</taxon>
    </lineage>
</organism>
<dbReference type="HOGENOM" id="CLU_021532_0_0_1"/>
<reference evidence="4" key="2">
    <citation type="submission" date="2015-01" db="EMBL/GenBank/DDBJ databases">
        <title>Evolutionary Origins and Diversification of the Mycorrhizal Mutualists.</title>
        <authorList>
            <consortium name="DOE Joint Genome Institute"/>
            <consortium name="Mycorrhizal Genomics Consortium"/>
            <person name="Kohler A."/>
            <person name="Kuo A."/>
            <person name="Nagy L.G."/>
            <person name="Floudas D."/>
            <person name="Copeland A."/>
            <person name="Barry K.W."/>
            <person name="Cichocki N."/>
            <person name="Veneault-Fourrey C."/>
            <person name="LaButti K."/>
            <person name="Lindquist E.A."/>
            <person name="Lipzen A."/>
            <person name="Lundell T."/>
            <person name="Morin E."/>
            <person name="Murat C."/>
            <person name="Riley R."/>
            <person name="Ohm R."/>
            <person name="Sun H."/>
            <person name="Tunlid A."/>
            <person name="Henrissat B."/>
            <person name="Grigoriev I.V."/>
            <person name="Hibbett D.S."/>
            <person name="Martin F."/>
        </authorList>
    </citation>
    <scope>NUCLEOTIDE SEQUENCE [LARGE SCALE GENOMIC DNA]</scope>
    <source>
        <strain evidence="4">441</strain>
    </source>
</reference>
<dbReference type="PANTHER" id="PTHR31594">
    <property type="entry name" value="AIG1-TYPE G DOMAIN-CONTAINING PROTEIN"/>
    <property type="match status" value="1"/>
</dbReference>
<keyword evidence="4" id="KW-1185">Reference proteome</keyword>
<sequence length="610" mass="67400">MSSGLPSASEGPPTVFQRPTLGCAVRLGELFDERTSHFLGVQLYKETPAKPSVTRIYNSDLTLELSNSLEKKTRLLDIQGNLSLEILSGLVKVEGSASYLNNAKNNTQARSWTLVLKMKTEEHRLLFAEDGLSTNVLDMVKRDYIAENRATHFVSSIVYGGNLFINMTERATEVTKEESIEGKLGLELERLKGSISLKGEARAKAKAGFDSVKSKFDLVVHGDVELESVPVEATDVFDVIPRAKDHLLGDPGNGAPKGVPISVTLQPIPKSILNDSQAISVYRINQSLINKVLETFSQLEDVRNRIRVLVDRTGVYKNFIPQLAKRVLDFSDDFSGACVDLLLKLSQFLRDMMTTGKSDVDMSTDLEAREDQGRPGGAASGEDSEEQFTNSGPKDVREGRFTGFERRVNRSSGMPPTKDQSVLYQARSLLQAPSTILHQTLAKDSHHAQDNHADGQAVDGHDGRIPREKRIKLLEDAVLEFQRFIRDVRGVPAGAAVNGKAPPSNLSTLADVRRAPRSQSTIHLFLMTSFKKYGDDPVSRFLALLRRYKDGDSKSRCLLYVEDRSVLTAKLPNGKEFSELQTPSYYVGSVTDTGVLSWRLIAPDSNGKYP</sequence>
<dbReference type="InterPro" id="IPR056072">
    <property type="entry name" value="SNTX_MACPF/CDC-like_dom"/>
</dbReference>
<feature type="domain" description="SNTX MACPF/CDC-like" evidence="2">
    <location>
        <begin position="17"/>
        <end position="234"/>
    </location>
</feature>
<reference evidence="3 4" key="1">
    <citation type="submission" date="2014-04" db="EMBL/GenBank/DDBJ databases">
        <authorList>
            <consortium name="DOE Joint Genome Institute"/>
            <person name="Kuo A."/>
            <person name="Kohler A."/>
            <person name="Costa M.D."/>
            <person name="Nagy L.G."/>
            <person name="Floudas D."/>
            <person name="Copeland A."/>
            <person name="Barry K.W."/>
            <person name="Cichocki N."/>
            <person name="Veneault-Fourrey C."/>
            <person name="LaButti K."/>
            <person name="Lindquist E.A."/>
            <person name="Lipzen A."/>
            <person name="Lundell T."/>
            <person name="Morin E."/>
            <person name="Murat C."/>
            <person name="Sun H."/>
            <person name="Tunlid A."/>
            <person name="Henrissat B."/>
            <person name="Grigoriev I.V."/>
            <person name="Hibbett D.S."/>
            <person name="Martin F."/>
            <person name="Nordberg H.P."/>
            <person name="Cantor M.N."/>
            <person name="Hua S.X."/>
        </authorList>
    </citation>
    <scope>NUCLEOTIDE SEQUENCE [LARGE SCALE GENOMIC DNA]</scope>
    <source>
        <strain evidence="3 4">441</strain>
    </source>
</reference>
<evidence type="ECO:0000313" key="4">
    <source>
        <dbReference type="Proteomes" id="UP000054018"/>
    </source>
</evidence>
<dbReference type="AlphaFoldDB" id="A0A0C9Y9M9"/>
<dbReference type="Proteomes" id="UP000054018">
    <property type="component" value="Unassembled WGS sequence"/>
</dbReference>
<protein>
    <recommendedName>
        <fullName evidence="2">SNTX MACPF/CDC-like domain-containing protein</fullName>
    </recommendedName>
</protein>